<organism evidence="1 2">
    <name type="scientific">Cronartium quercuum f. sp. fusiforme G11</name>
    <dbReference type="NCBI Taxonomy" id="708437"/>
    <lineage>
        <taxon>Eukaryota</taxon>
        <taxon>Fungi</taxon>
        <taxon>Dikarya</taxon>
        <taxon>Basidiomycota</taxon>
        <taxon>Pucciniomycotina</taxon>
        <taxon>Pucciniomycetes</taxon>
        <taxon>Pucciniales</taxon>
        <taxon>Coleosporiaceae</taxon>
        <taxon>Cronartium</taxon>
    </lineage>
</organism>
<dbReference type="EMBL" id="MU167323">
    <property type="protein sequence ID" value="KAG0143288.1"/>
    <property type="molecule type" value="Genomic_DNA"/>
</dbReference>
<reference evidence="1" key="1">
    <citation type="submission" date="2013-11" db="EMBL/GenBank/DDBJ databases">
        <title>Genome sequence of the fusiform rust pathogen reveals effectors for host alternation and coevolution with pine.</title>
        <authorList>
            <consortium name="DOE Joint Genome Institute"/>
            <person name="Smith K."/>
            <person name="Pendleton A."/>
            <person name="Kubisiak T."/>
            <person name="Anderson C."/>
            <person name="Salamov A."/>
            <person name="Aerts A."/>
            <person name="Riley R."/>
            <person name="Clum A."/>
            <person name="Lindquist E."/>
            <person name="Ence D."/>
            <person name="Campbell M."/>
            <person name="Kronenberg Z."/>
            <person name="Feau N."/>
            <person name="Dhillon B."/>
            <person name="Hamelin R."/>
            <person name="Burleigh J."/>
            <person name="Smith J."/>
            <person name="Yandell M."/>
            <person name="Nelson C."/>
            <person name="Grigoriev I."/>
            <person name="Davis J."/>
        </authorList>
    </citation>
    <scope>NUCLEOTIDE SEQUENCE</scope>
    <source>
        <strain evidence="1">G11</strain>
    </source>
</reference>
<evidence type="ECO:0000313" key="2">
    <source>
        <dbReference type="Proteomes" id="UP000886653"/>
    </source>
</evidence>
<gene>
    <name evidence="1" type="ORF">CROQUDRAFT_661445</name>
</gene>
<sequence length="99" mass="11230">MGNRRMNELVGCWVGCWVGLVRGYVLWNNWTIDIQMAVIVVYRTMSLYQIPSNHTLISKEPYPGTTINLPLQLSSYLLSSTDLNLNPAHELLTSPYESA</sequence>
<dbReference type="AlphaFoldDB" id="A0A9P6TA69"/>
<evidence type="ECO:0000313" key="1">
    <source>
        <dbReference type="EMBL" id="KAG0143288.1"/>
    </source>
</evidence>
<proteinExistence type="predicted"/>
<name>A0A9P6TA69_9BASI</name>
<accession>A0A9P6TA69</accession>
<dbReference type="Proteomes" id="UP000886653">
    <property type="component" value="Unassembled WGS sequence"/>
</dbReference>
<keyword evidence="2" id="KW-1185">Reference proteome</keyword>
<comment type="caution">
    <text evidence="1">The sequence shown here is derived from an EMBL/GenBank/DDBJ whole genome shotgun (WGS) entry which is preliminary data.</text>
</comment>
<protein>
    <submittedName>
        <fullName evidence="1">Uncharacterized protein</fullName>
    </submittedName>
</protein>